<dbReference type="Pfam" id="PF08205">
    <property type="entry name" value="C2-set_2"/>
    <property type="match status" value="1"/>
</dbReference>
<dbReference type="PROSITE" id="PS50835">
    <property type="entry name" value="IG_LIKE"/>
    <property type="match status" value="1"/>
</dbReference>
<keyword evidence="2" id="KW-1133">Transmembrane helix</keyword>
<dbReference type="PANTHER" id="PTHR21261">
    <property type="entry name" value="BEAT PROTEIN"/>
    <property type="match status" value="1"/>
</dbReference>
<dbReference type="FunFam" id="2.60.40.10:FF:000437">
    <property type="entry name" value="Beat-IIIc, isoform A"/>
    <property type="match status" value="1"/>
</dbReference>
<dbReference type="SUPFAM" id="SSF48726">
    <property type="entry name" value="Immunoglobulin"/>
    <property type="match status" value="1"/>
</dbReference>
<dbReference type="InterPro" id="IPR007110">
    <property type="entry name" value="Ig-like_dom"/>
</dbReference>
<proteinExistence type="predicted"/>
<gene>
    <name evidence="4" type="ORF">PLXY2_LOCUS7233</name>
</gene>
<dbReference type="Proteomes" id="UP000653454">
    <property type="component" value="Unassembled WGS sequence"/>
</dbReference>
<comment type="caution">
    <text evidence="4">The sequence shown here is derived from an EMBL/GenBank/DDBJ whole genome shotgun (WGS) entry which is preliminary data.</text>
</comment>
<dbReference type="InterPro" id="IPR036179">
    <property type="entry name" value="Ig-like_dom_sf"/>
</dbReference>
<feature type="transmembrane region" description="Helical" evidence="2">
    <location>
        <begin position="242"/>
        <end position="263"/>
    </location>
</feature>
<keyword evidence="5" id="KW-1185">Reference proteome</keyword>
<dbReference type="EMBL" id="CAJHNJ030000024">
    <property type="protein sequence ID" value="CAG9120888.1"/>
    <property type="molecule type" value="Genomic_DNA"/>
</dbReference>
<organism evidence="4 5">
    <name type="scientific">Plutella xylostella</name>
    <name type="common">Diamondback moth</name>
    <name type="synonym">Plutella maculipennis</name>
    <dbReference type="NCBI Taxonomy" id="51655"/>
    <lineage>
        <taxon>Eukaryota</taxon>
        <taxon>Metazoa</taxon>
        <taxon>Ecdysozoa</taxon>
        <taxon>Arthropoda</taxon>
        <taxon>Hexapoda</taxon>
        <taxon>Insecta</taxon>
        <taxon>Pterygota</taxon>
        <taxon>Neoptera</taxon>
        <taxon>Endopterygota</taxon>
        <taxon>Lepidoptera</taxon>
        <taxon>Glossata</taxon>
        <taxon>Ditrysia</taxon>
        <taxon>Yponomeutoidea</taxon>
        <taxon>Plutellidae</taxon>
        <taxon>Plutella</taxon>
    </lineage>
</organism>
<protein>
    <submittedName>
        <fullName evidence="4">(diamondback moth) hypothetical protein</fullName>
    </submittedName>
</protein>
<name>A0A8S4F2R8_PLUXY</name>
<keyword evidence="1" id="KW-1015">Disulfide bond</keyword>
<accession>A0A8S4F2R8</accession>
<dbReference type="InterPro" id="IPR013162">
    <property type="entry name" value="CD80_C2-set"/>
</dbReference>
<sequence length="293" mass="32837">MNGHDSVTSLRDVRLLVDPPVVIRGGTAALICERDMQGSPLYSVKWYRGNHEFYRYTPNELPNTRVFGLPGIYVDMNNSNGKQVMLRRLELGLAGNFSCEVTAEAPPFSTQIATRIIDIVAPPTKDQILKANKDRYQPGEALRANCTSAPSRPAVNLTIYINDEPHRSSETALHPSEVGLYWSSVKVELNVTPELFVGGRLRLSCVAAIFNVYRSTATLDFFTPETDPRPERITFSGAPRNIPSWVFLMLLFLLPMLVMGQLYDEAEFKMDEIIEYGYEPDSTEHVYKALVGG</sequence>
<evidence type="ECO:0000256" key="2">
    <source>
        <dbReference type="SAM" id="Phobius"/>
    </source>
</evidence>
<reference evidence="4" key="1">
    <citation type="submission" date="2020-11" db="EMBL/GenBank/DDBJ databases">
        <authorList>
            <person name="Whiteford S."/>
        </authorList>
    </citation>
    <scope>NUCLEOTIDE SEQUENCE</scope>
</reference>
<evidence type="ECO:0000313" key="4">
    <source>
        <dbReference type="EMBL" id="CAG9120888.1"/>
    </source>
</evidence>
<keyword evidence="2" id="KW-0472">Membrane</keyword>
<dbReference type="AlphaFoldDB" id="A0A8S4F2R8"/>
<evidence type="ECO:0000259" key="3">
    <source>
        <dbReference type="PROSITE" id="PS50835"/>
    </source>
</evidence>
<evidence type="ECO:0000313" key="5">
    <source>
        <dbReference type="Proteomes" id="UP000653454"/>
    </source>
</evidence>
<dbReference type="PANTHER" id="PTHR21261:SF6">
    <property type="entry name" value="BEATEN PATH IIA-RELATED"/>
    <property type="match status" value="1"/>
</dbReference>
<evidence type="ECO:0000256" key="1">
    <source>
        <dbReference type="ARBA" id="ARBA00023157"/>
    </source>
</evidence>
<feature type="domain" description="Ig-like" evidence="3">
    <location>
        <begin position="25"/>
        <end position="109"/>
    </location>
</feature>
<keyword evidence="2" id="KW-0812">Transmembrane</keyword>